<dbReference type="InterPro" id="IPR011050">
    <property type="entry name" value="Pectin_lyase_fold/virulence"/>
</dbReference>
<reference evidence="3 4" key="1">
    <citation type="submission" date="2018-08" db="EMBL/GenBank/DDBJ databases">
        <title>Wenzhouxiangella salilacus sp. nov., a novel bacterium isolated from a saline lake in Xinjiang Province, China.</title>
        <authorList>
            <person name="Han S."/>
        </authorList>
    </citation>
    <scope>NUCLEOTIDE SEQUENCE [LARGE SCALE GENOMIC DNA]</scope>
    <source>
        <strain evidence="3 4">XDB06</strain>
    </source>
</reference>
<dbReference type="OrthoDB" id="5291933at2"/>
<sequence>MPELMPRIRSISAAAMLVLSAWPAASSLAASPVHADPNLNCAGNSPCFATIQEAVDNAGPAPAEVLIFPGLYAESVTLGTMGSAIAGSPGDIALQAVDAAGQPATSGVNIDPAASGGPGTGTGINSGLMGPFTGDVALRGLTVTSPDSAAVGVSIVGDLITEDIRASGAASSGLVGQVTGDADLARVEAVTNDASGISLAVDGNLVGIDLTGLRNNDVGVALYVTGELTLDGLSAPNNDTGAQLYACTHADVRNASAVNNFSNGLTIFFGPDDCMLVTRRFGLEGLAWQATSPFEELPPPSPRGGAVGTLFAQNLEAINNGLAGIGVASSTGSAQLDGVNAYDNAGPGIVLQAVSVDLDDAEALDNLNGVIVIADTADLQRVVGSQSLPIPPNPPLQGSGILVSANAAVLDDLQADDNPAAGLLLTNAQNGGASQYELIGSQFDGNLDGIRIDAASPVDLDINEAFVTNNTGTGLALPQLGFGTFRDLEVSGSPVGLAPTVVNQLVVETARFDGNGTGARFIVESGAQARLTCSDFTGNTTTGAELAQGTALSARNNYWGDASGPTHPGNSGGTGDAVIDSANGGAGSVDFTGFLDQAASAAACIRGSVSPVAVPTMNAVGRAVLVFAILAMALMLAVIPDPRRPESRD</sequence>
<gene>
    <name evidence="3" type="ORF">DZC52_11165</name>
</gene>
<feature type="signal peptide" evidence="2">
    <location>
        <begin position="1"/>
        <end position="35"/>
    </location>
</feature>
<evidence type="ECO:0000313" key="4">
    <source>
        <dbReference type="Proteomes" id="UP000260351"/>
    </source>
</evidence>
<dbReference type="RefSeq" id="WP_116651233.1">
    <property type="nucleotide sequence ID" value="NZ_QUZK01000042.1"/>
</dbReference>
<feature type="chain" id="PRO_5017832088" description="Right handed beta helix domain-containing protein" evidence="2">
    <location>
        <begin position="36"/>
        <end position="649"/>
    </location>
</feature>
<keyword evidence="1" id="KW-1133">Transmembrane helix</keyword>
<dbReference type="AlphaFoldDB" id="A0A3E1K6J6"/>
<keyword evidence="4" id="KW-1185">Reference proteome</keyword>
<keyword evidence="1" id="KW-0812">Transmembrane</keyword>
<proteinExistence type="predicted"/>
<organism evidence="3 4">
    <name type="scientific">Wenzhouxiangella sediminis</name>
    <dbReference type="NCBI Taxonomy" id="1792836"/>
    <lineage>
        <taxon>Bacteria</taxon>
        <taxon>Pseudomonadati</taxon>
        <taxon>Pseudomonadota</taxon>
        <taxon>Gammaproteobacteria</taxon>
        <taxon>Chromatiales</taxon>
        <taxon>Wenzhouxiangellaceae</taxon>
        <taxon>Wenzhouxiangella</taxon>
    </lineage>
</organism>
<protein>
    <recommendedName>
        <fullName evidence="5">Right handed beta helix domain-containing protein</fullName>
    </recommendedName>
</protein>
<name>A0A3E1K6J6_9GAMM</name>
<evidence type="ECO:0000313" key="3">
    <source>
        <dbReference type="EMBL" id="RFF29650.1"/>
    </source>
</evidence>
<keyword evidence="2" id="KW-0732">Signal</keyword>
<accession>A0A3E1K6J6</accession>
<keyword evidence="1" id="KW-0472">Membrane</keyword>
<feature type="transmembrane region" description="Helical" evidence="1">
    <location>
        <begin position="619"/>
        <end position="639"/>
    </location>
</feature>
<dbReference type="Proteomes" id="UP000260351">
    <property type="component" value="Unassembled WGS sequence"/>
</dbReference>
<comment type="caution">
    <text evidence="3">The sequence shown here is derived from an EMBL/GenBank/DDBJ whole genome shotgun (WGS) entry which is preliminary data.</text>
</comment>
<dbReference type="EMBL" id="QUZK01000042">
    <property type="protein sequence ID" value="RFF29650.1"/>
    <property type="molecule type" value="Genomic_DNA"/>
</dbReference>
<evidence type="ECO:0008006" key="5">
    <source>
        <dbReference type="Google" id="ProtNLM"/>
    </source>
</evidence>
<evidence type="ECO:0000256" key="1">
    <source>
        <dbReference type="SAM" id="Phobius"/>
    </source>
</evidence>
<evidence type="ECO:0000256" key="2">
    <source>
        <dbReference type="SAM" id="SignalP"/>
    </source>
</evidence>
<dbReference type="SUPFAM" id="SSF51126">
    <property type="entry name" value="Pectin lyase-like"/>
    <property type="match status" value="2"/>
</dbReference>